<keyword evidence="1" id="KW-0472">Membrane</keyword>
<reference evidence="2 3" key="1">
    <citation type="submission" date="2017-05" db="EMBL/GenBank/DDBJ databases">
        <title>The draft genome sequence of Idiomarina salinarum WNB302.</title>
        <authorList>
            <person name="Sun Y."/>
            <person name="Chen B."/>
            <person name="Du Z."/>
        </authorList>
    </citation>
    <scope>NUCLEOTIDE SEQUENCE [LARGE SCALE GENOMIC DNA]</scope>
    <source>
        <strain evidence="2 3">WNB302</strain>
    </source>
</reference>
<evidence type="ECO:0000256" key="1">
    <source>
        <dbReference type="SAM" id="Phobius"/>
    </source>
</evidence>
<keyword evidence="1" id="KW-1133">Transmembrane helix</keyword>
<gene>
    <name evidence="2" type="ORF">CA834_01800</name>
</gene>
<dbReference type="EMBL" id="NGJN01000001">
    <property type="protein sequence ID" value="OZV70875.1"/>
    <property type="molecule type" value="Genomic_DNA"/>
</dbReference>
<feature type="transmembrane region" description="Helical" evidence="1">
    <location>
        <begin position="12"/>
        <end position="29"/>
    </location>
</feature>
<feature type="transmembrane region" description="Helical" evidence="1">
    <location>
        <begin position="49"/>
        <end position="66"/>
    </location>
</feature>
<dbReference type="OrthoDB" id="1188911at2"/>
<sequence>MIKQYILSKIHLIISILIVVPVAFVYGFNPEFLFEIHPESTDEHNILKAIMGLYLGLATIWILGLYKPYFYRTALTTNTVFMLGLGLGRCLSMLTEGMPSPAFIFGTIGELVLGVYGLWVLKAEPFRQN</sequence>
<dbReference type="Proteomes" id="UP000216840">
    <property type="component" value="Unassembled WGS sequence"/>
</dbReference>
<dbReference type="AlphaFoldDB" id="A0A265UZY2"/>
<feature type="transmembrane region" description="Helical" evidence="1">
    <location>
        <begin position="100"/>
        <end position="121"/>
    </location>
</feature>
<comment type="caution">
    <text evidence="2">The sequence shown here is derived from an EMBL/GenBank/DDBJ whole genome shotgun (WGS) entry which is preliminary data.</text>
</comment>
<dbReference type="Pfam" id="PF14248">
    <property type="entry name" value="DUF4345"/>
    <property type="match status" value="1"/>
</dbReference>
<dbReference type="InterPro" id="IPR025597">
    <property type="entry name" value="DUF4345"/>
</dbReference>
<keyword evidence="3" id="KW-1185">Reference proteome</keyword>
<protein>
    <recommendedName>
        <fullName evidence="4">DUF4345 domain-containing protein</fullName>
    </recommendedName>
</protein>
<keyword evidence="1" id="KW-0812">Transmembrane</keyword>
<evidence type="ECO:0000313" key="3">
    <source>
        <dbReference type="Proteomes" id="UP000216840"/>
    </source>
</evidence>
<evidence type="ECO:0008006" key="4">
    <source>
        <dbReference type="Google" id="ProtNLM"/>
    </source>
</evidence>
<name>A0A265UZY2_9FLAO</name>
<feature type="transmembrane region" description="Helical" evidence="1">
    <location>
        <begin position="73"/>
        <end position="94"/>
    </location>
</feature>
<evidence type="ECO:0000313" key="2">
    <source>
        <dbReference type="EMBL" id="OZV70875.1"/>
    </source>
</evidence>
<proteinExistence type="predicted"/>
<accession>A0A265UZY2</accession>
<dbReference type="RefSeq" id="WP_094966949.1">
    <property type="nucleotide sequence ID" value="NZ_NGJN01000001.1"/>
</dbReference>
<organism evidence="2 3">
    <name type="scientific">Winogradskyella aurantia</name>
    <dbReference type="NCBI Taxonomy" id="1915063"/>
    <lineage>
        <taxon>Bacteria</taxon>
        <taxon>Pseudomonadati</taxon>
        <taxon>Bacteroidota</taxon>
        <taxon>Flavobacteriia</taxon>
        <taxon>Flavobacteriales</taxon>
        <taxon>Flavobacteriaceae</taxon>
        <taxon>Winogradskyella</taxon>
    </lineage>
</organism>